<dbReference type="Proteomes" id="UP000594001">
    <property type="component" value="Chromosome"/>
</dbReference>
<proteinExistence type="predicted"/>
<name>A0A7L9RUY3_9PROT</name>
<evidence type="ECO:0000313" key="2">
    <source>
        <dbReference type="Proteomes" id="UP000594001"/>
    </source>
</evidence>
<dbReference type="AlphaFoldDB" id="A0A7L9RUY3"/>
<evidence type="ECO:0000313" key="1">
    <source>
        <dbReference type="EMBL" id="QOL20319.1"/>
    </source>
</evidence>
<organism evidence="1 2">
    <name type="scientific">Candidatus Bodocaedibacter vickermanii</name>
    <dbReference type="NCBI Taxonomy" id="2741701"/>
    <lineage>
        <taxon>Bacteria</taxon>
        <taxon>Pseudomonadati</taxon>
        <taxon>Pseudomonadota</taxon>
        <taxon>Alphaproteobacteria</taxon>
        <taxon>Holosporales</taxon>
        <taxon>Candidatus Paracaedibacteraceae</taxon>
        <taxon>Candidatus Bodocaedibacter</taxon>
    </lineage>
</organism>
<gene>
    <name evidence="1" type="ORF">CPBP_01109</name>
</gene>
<dbReference type="KEGG" id="pbal:CPBP_01109"/>
<keyword evidence="2" id="KW-1185">Reference proteome</keyword>
<accession>A0A7L9RUY3</accession>
<protein>
    <submittedName>
        <fullName evidence="1">Uncharacterized protein</fullName>
    </submittedName>
</protein>
<dbReference type="RefSeq" id="WP_350331870.1">
    <property type="nucleotide sequence ID" value="NZ_CP054719.1"/>
</dbReference>
<dbReference type="EMBL" id="CP054719">
    <property type="protein sequence ID" value="QOL20319.1"/>
    <property type="molecule type" value="Genomic_DNA"/>
</dbReference>
<sequence>MASSKSFYDRCLIAKDFILADSIFKHIYIGVFRSVNGIPNFYACNNATWMEEYIAKELWFVDPIVKDGLLTVEPEKETLLSWTMSMTDSRFLEYRTAFIGHVKGFSKVLKHTFPNESETIVIGIGLYPQHISADRPLNVNAIFKTAEERIIEFINVNSAQ</sequence>
<reference evidence="1 2" key="1">
    <citation type="submission" date="2020-06" db="EMBL/GenBank/DDBJ databases">
        <title>The endosymbiont of the kinetoplastid Bodo saltans is a Paracaedibacter-like alpha-proteobacterium possessing a putative toxin-antitoxin system.</title>
        <authorList>
            <person name="Midha S."/>
            <person name="Rigden D.J."/>
            <person name="Siozios S."/>
            <person name="Hurst G.D.D."/>
            <person name="Jackson A.P."/>
        </authorList>
    </citation>
    <scope>NUCLEOTIDE SEQUENCE [LARGE SCALE GENOMIC DNA]</scope>
    <source>
        <strain evidence="1">Lake Konstanz</strain>
    </source>
</reference>